<evidence type="ECO:0000313" key="7">
    <source>
        <dbReference type="Proteomes" id="UP000220840"/>
    </source>
</evidence>
<reference evidence="5 7" key="1">
    <citation type="submission" date="2017-10" db="EMBL/GenBank/DDBJ databases">
        <title>Effective Description of Clostridium neonatale sp. nov. linked to necrotizing enterocolitis in neonates and a clarification of species assignable to the genus Clostridium (Prazmowski 1880) emend. Lawson and Rainey 2016.</title>
        <authorList>
            <person name="Bernard K."/>
            <person name="Burdz T."/>
            <person name="Wiebe D."/>
            <person name="Balcewich B."/>
            <person name="Alfa M."/>
            <person name="Bernier A.-M."/>
        </authorList>
    </citation>
    <scope>NUCLEOTIDE SEQUENCE [LARGE SCALE GENOMIC DNA]</scope>
    <source>
        <strain evidence="5 7">LCDC99A005</strain>
    </source>
</reference>
<protein>
    <submittedName>
        <fullName evidence="5">NUDIX domain-containing protein</fullName>
    </submittedName>
    <submittedName>
        <fullName evidence="4">NUDIX hydrolase</fullName>
    </submittedName>
    <submittedName>
        <fullName evidence="6">RNA pyrophosphohydrolase</fullName>
        <ecNumber evidence="6">3.6.1.-</ecNumber>
    </submittedName>
</protein>
<name>A0A2A7MGK2_9CLOT</name>
<dbReference type="EC" id="3.6.1.-" evidence="6"/>
<dbReference type="PROSITE" id="PS51462">
    <property type="entry name" value="NUDIX"/>
    <property type="match status" value="1"/>
</dbReference>
<sequence length="177" mass="20955">MVFDKIIEIEKVNESIGKVNFREAVRAVIIKNNKILMVNSKNKDYKFPGGGVKKYEEKLEALKREVEEETGYVCSDVKDIIGIVTEKSKDRFHHNKLFKMISYYYIVEVSDVQKEQKLDDYEKELEFKPVWINIEEAILQNKLIIEDNISNIPNWIYRETYVLKEIENAINKNILNF</sequence>
<keyword evidence="7" id="KW-1185">Reference proteome</keyword>
<dbReference type="SUPFAM" id="SSF55811">
    <property type="entry name" value="Nudix"/>
    <property type="match status" value="1"/>
</dbReference>
<evidence type="ECO:0000256" key="2">
    <source>
        <dbReference type="ARBA" id="ARBA00022801"/>
    </source>
</evidence>
<dbReference type="PANTHER" id="PTHR43046:SF15">
    <property type="entry name" value="MUTT_NUDIX FAMILY PROTEIN"/>
    <property type="match status" value="1"/>
</dbReference>
<keyword evidence="2 4" id="KW-0378">Hydrolase</keyword>
<dbReference type="CDD" id="cd02883">
    <property type="entry name" value="NUDIX_Hydrolase"/>
    <property type="match status" value="1"/>
</dbReference>
<dbReference type="GO" id="GO:0016787">
    <property type="term" value="F:hydrolase activity"/>
    <property type="evidence" value="ECO:0007669"/>
    <property type="project" value="UniProtKB-KW"/>
</dbReference>
<evidence type="ECO:0000259" key="3">
    <source>
        <dbReference type="PROSITE" id="PS51462"/>
    </source>
</evidence>
<dbReference type="Pfam" id="PF00293">
    <property type="entry name" value="NUDIX"/>
    <property type="match status" value="1"/>
</dbReference>
<gene>
    <name evidence="6" type="primary">rppH_1</name>
    <name evidence="4" type="ORF">CNEO_43639</name>
    <name evidence="6" type="ORF">CNEONATNEC25_01855</name>
    <name evidence="5" type="ORF">CQ394_03735</name>
</gene>
<organism evidence="5 7">
    <name type="scientific">Clostridium neonatale</name>
    <dbReference type="NCBI Taxonomy" id="137838"/>
    <lineage>
        <taxon>Bacteria</taxon>
        <taxon>Bacillati</taxon>
        <taxon>Bacillota</taxon>
        <taxon>Clostridia</taxon>
        <taxon>Eubacteriales</taxon>
        <taxon>Clostridiaceae</taxon>
        <taxon>Clostridium</taxon>
    </lineage>
</organism>
<dbReference type="Gene3D" id="3.90.79.10">
    <property type="entry name" value="Nucleoside Triphosphate Pyrophosphohydrolase"/>
    <property type="match status" value="1"/>
</dbReference>
<reference evidence="6 8" key="2">
    <citation type="submission" date="2018-06" db="EMBL/GenBank/DDBJ databases">
        <authorList>
            <consortium name="IHU Genomes"/>
        </authorList>
    </citation>
    <scope>NUCLEOTIDE SEQUENCE [LARGE SCALE GENOMIC DNA]</scope>
    <source>
        <strain evidence="6 8">NEC25</strain>
    </source>
</reference>
<feature type="domain" description="Nudix hydrolase" evidence="3">
    <location>
        <begin position="20"/>
        <end position="157"/>
    </location>
</feature>
<evidence type="ECO:0000256" key="1">
    <source>
        <dbReference type="ARBA" id="ARBA00001946"/>
    </source>
</evidence>
<dbReference type="Proteomes" id="UP000431451">
    <property type="component" value="Unassembled WGS sequence"/>
</dbReference>
<dbReference type="InterPro" id="IPR020084">
    <property type="entry name" value="NUDIX_hydrolase_CS"/>
</dbReference>
<dbReference type="InterPro" id="IPR000086">
    <property type="entry name" value="NUDIX_hydrolase_dom"/>
</dbReference>
<comment type="cofactor">
    <cofactor evidence="1">
        <name>Mg(2+)</name>
        <dbReference type="ChEBI" id="CHEBI:18420"/>
    </cofactor>
</comment>
<evidence type="ECO:0000313" key="4">
    <source>
        <dbReference type="EMBL" id="CAG9708478.1"/>
    </source>
</evidence>
<evidence type="ECO:0000313" key="5">
    <source>
        <dbReference type="EMBL" id="PEG30844.1"/>
    </source>
</evidence>
<dbReference type="AlphaFoldDB" id="A0A2A7MGK2"/>
<proteinExistence type="predicted"/>
<dbReference type="EMBL" id="PDCJ01000001">
    <property type="protein sequence ID" value="PEG30844.1"/>
    <property type="molecule type" value="Genomic_DNA"/>
</dbReference>
<dbReference type="Proteomes" id="UP000789738">
    <property type="component" value="Unassembled WGS sequence"/>
</dbReference>
<dbReference type="RefSeq" id="WP_058295010.1">
    <property type="nucleotide sequence ID" value="NZ_CAKJVE010000004.1"/>
</dbReference>
<dbReference type="EMBL" id="CAKJVE010000004">
    <property type="protein sequence ID" value="CAG9708478.1"/>
    <property type="molecule type" value="Genomic_DNA"/>
</dbReference>
<dbReference type="InterPro" id="IPR015797">
    <property type="entry name" value="NUDIX_hydrolase-like_dom_sf"/>
</dbReference>
<dbReference type="EMBL" id="UWJD01000001">
    <property type="protein sequence ID" value="VCT84255.1"/>
    <property type="molecule type" value="Genomic_DNA"/>
</dbReference>
<dbReference type="OrthoDB" id="511483at2"/>
<accession>A0A2A7MGK2</accession>
<dbReference type="PANTHER" id="PTHR43046">
    <property type="entry name" value="GDP-MANNOSE MANNOSYL HYDROLASE"/>
    <property type="match status" value="1"/>
</dbReference>
<evidence type="ECO:0000313" key="8">
    <source>
        <dbReference type="Proteomes" id="UP000431451"/>
    </source>
</evidence>
<evidence type="ECO:0000313" key="6">
    <source>
        <dbReference type="EMBL" id="VCT84255.1"/>
    </source>
</evidence>
<dbReference type="Proteomes" id="UP000220840">
    <property type="component" value="Unassembled WGS sequence"/>
</dbReference>
<reference evidence="4" key="3">
    <citation type="submission" date="2021-10" db="EMBL/GenBank/DDBJ databases">
        <authorList>
            <person name="Mesa V."/>
        </authorList>
    </citation>
    <scope>NUCLEOTIDE SEQUENCE</scope>
    <source>
        <strain evidence="4">CC3_PB</strain>
    </source>
</reference>
<dbReference type="PROSITE" id="PS00893">
    <property type="entry name" value="NUDIX_BOX"/>
    <property type="match status" value="1"/>
</dbReference>
<dbReference type="STRING" id="137838.GCA_001458595_02208"/>